<keyword evidence="1" id="KW-0863">Zinc-finger</keyword>
<dbReference type="AlphaFoldDB" id="A0A8H3XB92"/>
<feature type="domain" description="CCHC-type" evidence="2">
    <location>
        <begin position="55"/>
        <end position="71"/>
    </location>
</feature>
<keyword evidence="1" id="KW-0479">Metal-binding</keyword>
<dbReference type="GO" id="GO:0003676">
    <property type="term" value="F:nucleic acid binding"/>
    <property type="evidence" value="ECO:0007669"/>
    <property type="project" value="InterPro"/>
</dbReference>
<comment type="caution">
    <text evidence="3">The sequence shown here is derived from an EMBL/GenBank/DDBJ whole genome shotgun (WGS) entry which is preliminary data.</text>
</comment>
<dbReference type="GO" id="GO:0008270">
    <property type="term" value="F:zinc ion binding"/>
    <property type="evidence" value="ECO:0007669"/>
    <property type="project" value="UniProtKB-KW"/>
</dbReference>
<dbReference type="Gene3D" id="4.10.60.10">
    <property type="entry name" value="Zinc finger, CCHC-type"/>
    <property type="match status" value="1"/>
</dbReference>
<name>A0A8H3XB92_GIGMA</name>
<dbReference type="Proteomes" id="UP000439903">
    <property type="component" value="Unassembled WGS sequence"/>
</dbReference>
<evidence type="ECO:0000313" key="4">
    <source>
        <dbReference type="Proteomes" id="UP000439903"/>
    </source>
</evidence>
<accession>A0A8H3XB92</accession>
<proteinExistence type="predicted"/>
<evidence type="ECO:0000256" key="1">
    <source>
        <dbReference type="PROSITE-ProRule" id="PRU00047"/>
    </source>
</evidence>
<dbReference type="SUPFAM" id="SSF57756">
    <property type="entry name" value="Retrovirus zinc finger-like domains"/>
    <property type="match status" value="1"/>
</dbReference>
<protein>
    <recommendedName>
        <fullName evidence="2">CCHC-type domain-containing protein</fullName>
    </recommendedName>
</protein>
<organism evidence="3 4">
    <name type="scientific">Gigaspora margarita</name>
    <dbReference type="NCBI Taxonomy" id="4874"/>
    <lineage>
        <taxon>Eukaryota</taxon>
        <taxon>Fungi</taxon>
        <taxon>Fungi incertae sedis</taxon>
        <taxon>Mucoromycota</taxon>
        <taxon>Glomeromycotina</taxon>
        <taxon>Glomeromycetes</taxon>
        <taxon>Diversisporales</taxon>
        <taxon>Gigasporaceae</taxon>
        <taxon>Gigaspora</taxon>
    </lineage>
</organism>
<dbReference type="InterPro" id="IPR001878">
    <property type="entry name" value="Znf_CCHC"/>
</dbReference>
<dbReference type="PROSITE" id="PS50158">
    <property type="entry name" value="ZF_CCHC"/>
    <property type="match status" value="1"/>
</dbReference>
<dbReference type="EMBL" id="WTPW01001399">
    <property type="protein sequence ID" value="KAF0437499.1"/>
    <property type="molecule type" value="Genomic_DNA"/>
</dbReference>
<keyword evidence="4" id="KW-1185">Reference proteome</keyword>
<dbReference type="InterPro" id="IPR036875">
    <property type="entry name" value="Znf_CCHC_sf"/>
</dbReference>
<evidence type="ECO:0000313" key="3">
    <source>
        <dbReference type="EMBL" id="KAF0437499.1"/>
    </source>
</evidence>
<sequence>MSYSYNGKPMVHTPIQPQSFRQQPNLVYNTQITQINLQPPVPRNPKRRQPKKDNRCYECRKLGHYRKNCPRLRNKSRQTVVVNVVVPQKTNIFSRFLKWGK</sequence>
<evidence type="ECO:0000259" key="2">
    <source>
        <dbReference type="PROSITE" id="PS50158"/>
    </source>
</evidence>
<reference evidence="3 4" key="1">
    <citation type="journal article" date="2019" name="Environ. Microbiol.">
        <title>At the nexus of three kingdoms: the genome of the mycorrhizal fungus Gigaspora margarita provides insights into plant, endobacterial and fungal interactions.</title>
        <authorList>
            <person name="Venice F."/>
            <person name="Ghignone S."/>
            <person name="Salvioli di Fossalunga A."/>
            <person name="Amselem J."/>
            <person name="Novero M."/>
            <person name="Xianan X."/>
            <person name="Sedzielewska Toro K."/>
            <person name="Morin E."/>
            <person name="Lipzen A."/>
            <person name="Grigoriev I.V."/>
            <person name="Henrissat B."/>
            <person name="Martin F.M."/>
            <person name="Bonfante P."/>
        </authorList>
    </citation>
    <scope>NUCLEOTIDE SEQUENCE [LARGE SCALE GENOMIC DNA]</scope>
    <source>
        <strain evidence="3 4">BEG34</strain>
    </source>
</reference>
<keyword evidence="1" id="KW-0862">Zinc</keyword>
<gene>
    <name evidence="3" type="ORF">F8M41_004373</name>
</gene>
<dbReference type="OrthoDB" id="7920740at2759"/>